<dbReference type="AlphaFoldDB" id="A0A0E9UTS0"/>
<proteinExistence type="predicted"/>
<protein>
    <submittedName>
        <fullName evidence="1">Uncharacterized protein</fullName>
    </submittedName>
</protein>
<dbReference type="EMBL" id="GBXM01040234">
    <property type="protein sequence ID" value="JAH68343.1"/>
    <property type="molecule type" value="Transcribed_RNA"/>
</dbReference>
<sequence length="43" mass="4926">MFRGAKPFCSMQSWFCQRTAVQMSNTCNMLSCILEMGKTKSEI</sequence>
<reference evidence="1" key="2">
    <citation type="journal article" date="2015" name="Fish Shellfish Immunol.">
        <title>Early steps in the European eel (Anguilla anguilla)-Vibrio vulnificus interaction in the gills: Role of the RtxA13 toxin.</title>
        <authorList>
            <person name="Callol A."/>
            <person name="Pajuelo D."/>
            <person name="Ebbesson L."/>
            <person name="Teles M."/>
            <person name="MacKenzie S."/>
            <person name="Amaro C."/>
        </authorList>
    </citation>
    <scope>NUCLEOTIDE SEQUENCE</scope>
</reference>
<evidence type="ECO:0000313" key="1">
    <source>
        <dbReference type="EMBL" id="JAH68343.1"/>
    </source>
</evidence>
<organism evidence="1">
    <name type="scientific">Anguilla anguilla</name>
    <name type="common">European freshwater eel</name>
    <name type="synonym">Muraena anguilla</name>
    <dbReference type="NCBI Taxonomy" id="7936"/>
    <lineage>
        <taxon>Eukaryota</taxon>
        <taxon>Metazoa</taxon>
        <taxon>Chordata</taxon>
        <taxon>Craniata</taxon>
        <taxon>Vertebrata</taxon>
        <taxon>Euteleostomi</taxon>
        <taxon>Actinopterygii</taxon>
        <taxon>Neopterygii</taxon>
        <taxon>Teleostei</taxon>
        <taxon>Anguilliformes</taxon>
        <taxon>Anguillidae</taxon>
        <taxon>Anguilla</taxon>
    </lineage>
</organism>
<reference evidence="1" key="1">
    <citation type="submission" date="2014-11" db="EMBL/GenBank/DDBJ databases">
        <authorList>
            <person name="Amaro Gonzalez C."/>
        </authorList>
    </citation>
    <scope>NUCLEOTIDE SEQUENCE</scope>
</reference>
<name>A0A0E9UTS0_ANGAN</name>
<accession>A0A0E9UTS0</accession>